<gene>
    <name evidence="1" type="ORF">SAMN05216230_102433</name>
</gene>
<evidence type="ECO:0000313" key="2">
    <source>
        <dbReference type="Proteomes" id="UP000199221"/>
    </source>
</evidence>
<dbReference type="Proteomes" id="UP000199221">
    <property type="component" value="Unassembled WGS sequence"/>
</dbReference>
<protein>
    <submittedName>
        <fullName evidence="1">Uncharacterized protein</fullName>
    </submittedName>
</protein>
<organism evidence="1 2">
    <name type="scientific">Pseudomonas soli</name>
    <dbReference type="NCBI Taxonomy" id="1306993"/>
    <lineage>
        <taxon>Bacteria</taxon>
        <taxon>Pseudomonadati</taxon>
        <taxon>Pseudomonadota</taxon>
        <taxon>Gammaproteobacteria</taxon>
        <taxon>Pseudomonadales</taxon>
        <taxon>Pseudomonadaceae</taxon>
        <taxon>Pseudomonas</taxon>
    </lineage>
</organism>
<sequence>MAIDLDKVSSSIIKTGFHLEYKVGVMLREHGWHLISNRCYVDDHEGTVREIDLLAYKVNRVEDFLCFTVLVISCKKSEANAWAVLARGVEEKDPNYNWRPFKGWTNHPALSYYMKAKTWSHAYHDKFSEACPRIFKAPAFDVFAFQEMNKSSGSVQNDKAIFSSITSLMKAQAYEMGLLANRRGSERCAYQFNLVSVVDSELIRILFEGEKIESSLISDEDYLCRYILNKEEAIARIKFTTAEAFNELIDHYDEVHKQNKMYFSECYEKFYRDAYKIPRKSDLISAELFKAIFPALRRSRADFDRKYLEIKLCWVIWNKNKERLEIGLDTEGVTDALVKHLNADEKLITATKAALLSVYKYTGEFIFEDGIIF</sequence>
<reference evidence="1 2" key="1">
    <citation type="submission" date="2016-10" db="EMBL/GenBank/DDBJ databases">
        <authorList>
            <person name="de Groot N.N."/>
        </authorList>
    </citation>
    <scope>NUCLEOTIDE SEQUENCE [LARGE SCALE GENOMIC DNA]</scope>
    <source>
        <strain evidence="1 2">LMG 27941</strain>
    </source>
</reference>
<dbReference type="AlphaFoldDB" id="A0A1H9F4D0"/>
<evidence type="ECO:0000313" key="1">
    <source>
        <dbReference type="EMBL" id="SEQ32775.1"/>
    </source>
</evidence>
<dbReference type="EMBL" id="FOEQ01000002">
    <property type="protein sequence ID" value="SEQ32775.1"/>
    <property type="molecule type" value="Genomic_DNA"/>
</dbReference>
<proteinExistence type="predicted"/>
<name>A0A1H9F4D0_9PSED</name>
<accession>A0A1H9F4D0</accession>
<dbReference type="RefSeq" id="WP_143067526.1">
    <property type="nucleotide sequence ID" value="NZ_FOEQ01000002.1"/>
</dbReference>